<dbReference type="KEGG" id="sof:NCTC11214_05748"/>
<dbReference type="EMBL" id="LR134117">
    <property type="protein sequence ID" value="VDZ65986.1"/>
    <property type="molecule type" value="Genomic_DNA"/>
</dbReference>
<sequence>MDAPLLPDTADDKGLAVAHANSGPMLDTAAAEVTVNVTVRPVGQNVSISPSGSVPAQGELTLKCTISAAQRWLTCQC</sequence>
<dbReference type="Proteomes" id="UP000281391">
    <property type="component" value="Chromosome"/>
</dbReference>
<protein>
    <submittedName>
        <fullName evidence="2">Uncharacterized protein</fullName>
    </submittedName>
</protein>
<name>A0A3S4F3K3_SEROD</name>
<dbReference type="EMBL" id="LR134117">
    <property type="protein sequence ID" value="VDZ51276.1"/>
    <property type="molecule type" value="Genomic_DNA"/>
</dbReference>
<evidence type="ECO:0000313" key="2">
    <source>
        <dbReference type="EMBL" id="VDZ65986.1"/>
    </source>
</evidence>
<accession>A0A3S4F3K3</accession>
<evidence type="ECO:0000313" key="3">
    <source>
        <dbReference type="Proteomes" id="UP000281391"/>
    </source>
</evidence>
<reference evidence="2 3" key="1">
    <citation type="submission" date="2018-12" db="EMBL/GenBank/DDBJ databases">
        <authorList>
            <consortium name="Pathogen Informatics"/>
        </authorList>
    </citation>
    <scope>NUCLEOTIDE SEQUENCE [LARGE SCALE GENOMIC DNA]</scope>
    <source>
        <strain evidence="2 3">NCTC11214</strain>
    </source>
</reference>
<evidence type="ECO:0000313" key="1">
    <source>
        <dbReference type="EMBL" id="VDZ51276.1"/>
    </source>
</evidence>
<organism evidence="2 3">
    <name type="scientific">Serratia odorifera</name>
    <dbReference type="NCBI Taxonomy" id="618"/>
    <lineage>
        <taxon>Bacteria</taxon>
        <taxon>Pseudomonadati</taxon>
        <taxon>Pseudomonadota</taxon>
        <taxon>Gammaproteobacteria</taxon>
        <taxon>Enterobacterales</taxon>
        <taxon>Yersiniaceae</taxon>
        <taxon>Serratia</taxon>
    </lineage>
</organism>
<dbReference type="AlphaFoldDB" id="A0A3S4F3K3"/>
<proteinExistence type="predicted"/>
<gene>
    <name evidence="1" type="ORF">NCTC11214_00121</name>
    <name evidence="2" type="ORF">NCTC11214_05748</name>
</gene>
<dbReference type="KEGG" id="sof:NCTC11214_00121"/>